<dbReference type="CDD" id="cd02208">
    <property type="entry name" value="cupin_RmlC-like"/>
    <property type="match status" value="1"/>
</dbReference>
<dbReference type="InterPro" id="IPR003313">
    <property type="entry name" value="AraC-bd"/>
</dbReference>
<gene>
    <name evidence="5" type="ORF">DWX93_10990</name>
</gene>
<keyword evidence="2" id="KW-0238">DNA-binding</keyword>
<evidence type="ECO:0000256" key="2">
    <source>
        <dbReference type="ARBA" id="ARBA00023125"/>
    </source>
</evidence>
<dbReference type="Pfam" id="PF02311">
    <property type="entry name" value="AraC_binding"/>
    <property type="match status" value="1"/>
</dbReference>
<dbReference type="InterPro" id="IPR014710">
    <property type="entry name" value="RmlC-like_jellyroll"/>
</dbReference>
<reference evidence="5 6" key="1">
    <citation type="submission" date="2018-08" db="EMBL/GenBank/DDBJ databases">
        <title>A genome reference for cultivated species of the human gut microbiota.</title>
        <authorList>
            <person name="Zou Y."/>
            <person name="Xue W."/>
            <person name="Luo G."/>
        </authorList>
    </citation>
    <scope>NUCLEOTIDE SEQUENCE [LARGE SCALE GENOMIC DNA]</scope>
    <source>
        <strain evidence="5 6">AF22-12AC</strain>
    </source>
</reference>
<keyword evidence="3" id="KW-0804">Transcription</keyword>
<dbReference type="PANTHER" id="PTHR43280:SF2">
    <property type="entry name" value="HTH-TYPE TRANSCRIPTIONAL REGULATOR EXSA"/>
    <property type="match status" value="1"/>
</dbReference>
<dbReference type="AlphaFoldDB" id="A0A395V8A4"/>
<evidence type="ECO:0000313" key="5">
    <source>
        <dbReference type="EMBL" id="RGS39469.1"/>
    </source>
</evidence>
<proteinExistence type="predicted"/>
<evidence type="ECO:0000313" key="6">
    <source>
        <dbReference type="Proteomes" id="UP000266172"/>
    </source>
</evidence>
<dbReference type="Pfam" id="PF12833">
    <property type="entry name" value="HTH_18"/>
    <property type="match status" value="1"/>
</dbReference>
<dbReference type="Gene3D" id="1.10.10.60">
    <property type="entry name" value="Homeodomain-like"/>
    <property type="match status" value="2"/>
</dbReference>
<protein>
    <submittedName>
        <fullName evidence="5">AraC family transcriptional regulator</fullName>
    </submittedName>
</protein>
<dbReference type="Gene3D" id="2.60.120.10">
    <property type="entry name" value="Jelly Rolls"/>
    <property type="match status" value="1"/>
</dbReference>
<feature type="domain" description="HTH araC/xylS-type" evidence="4">
    <location>
        <begin position="195"/>
        <end position="293"/>
    </location>
</feature>
<keyword evidence="1" id="KW-0805">Transcription regulation</keyword>
<evidence type="ECO:0000256" key="3">
    <source>
        <dbReference type="ARBA" id="ARBA00023163"/>
    </source>
</evidence>
<organism evidence="5 6">
    <name type="scientific">Roseburia hominis</name>
    <dbReference type="NCBI Taxonomy" id="301301"/>
    <lineage>
        <taxon>Bacteria</taxon>
        <taxon>Bacillati</taxon>
        <taxon>Bacillota</taxon>
        <taxon>Clostridia</taxon>
        <taxon>Lachnospirales</taxon>
        <taxon>Lachnospiraceae</taxon>
        <taxon>Roseburia</taxon>
    </lineage>
</organism>
<dbReference type="EMBL" id="QRVL01000009">
    <property type="protein sequence ID" value="RGS39469.1"/>
    <property type="molecule type" value="Genomic_DNA"/>
</dbReference>
<dbReference type="GO" id="GO:0043565">
    <property type="term" value="F:sequence-specific DNA binding"/>
    <property type="evidence" value="ECO:0007669"/>
    <property type="project" value="InterPro"/>
</dbReference>
<dbReference type="Proteomes" id="UP000266172">
    <property type="component" value="Unassembled WGS sequence"/>
</dbReference>
<dbReference type="InterPro" id="IPR009057">
    <property type="entry name" value="Homeodomain-like_sf"/>
</dbReference>
<dbReference type="PANTHER" id="PTHR43280">
    <property type="entry name" value="ARAC-FAMILY TRANSCRIPTIONAL REGULATOR"/>
    <property type="match status" value="1"/>
</dbReference>
<comment type="caution">
    <text evidence="5">The sequence shown here is derived from an EMBL/GenBank/DDBJ whole genome shotgun (WGS) entry which is preliminary data.</text>
</comment>
<dbReference type="InterPro" id="IPR018060">
    <property type="entry name" value="HTH_AraC"/>
</dbReference>
<evidence type="ECO:0000259" key="4">
    <source>
        <dbReference type="PROSITE" id="PS01124"/>
    </source>
</evidence>
<accession>A0A395V8A4</accession>
<name>A0A395V8A4_9FIRM</name>
<dbReference type="SUPFAM" id="SSF46689">
    <property type="entry name" value="Homeodomain-like"/>
    <property type="match status" value="2"/>
</dbReference>
<evidence type="ECO:0000256" key="1">
    <source>
        <dbReference type="ARBA" id="ARBA00023015"/>
    </source>
</evidence>
<dbReference type="PROSITE" id="PS01124">
    <property type="entry name" value="HTH_ARAC_FAMILY_2"/>
    <property type="match status" value="1"/>
</dbReference>
<dbReference type="SMART" id="SM00342">
    <property type="entry name" value="HTH_ARAC"/>
    <property type="match status" value="1"/>
</dbReference>
<dbReference type="GO" id="GO:0003700">
    <property type="term" value="F:DNA-binding transcription factor activity"/>
    <property type="evidence" value="ECO:0007669"/>
    <property type="project" value="InterPro"/>
</dbReference>
<sequence length="298" mass="33888">MNRTSLPAPEQKEHARHGEQLFPLQKYITTLDDLHPSVSAHWHEEAEFTRILSGSGTYQIQLQHYDVAAGDLLFIPPALLHAITVTPREKLCTETYVFHMHFLGASTADICSVQYLTPLATAKLIPPFFFDARHPLHDALDDLFNDMDALHDDAAQGYELLLKADFLRLIALLLPCCSAADEDTRLHMEYTAKLKTVLEYIDAHYAEELSIADLASLCYFSEYHFMRFFKRFMGTSCLNYIKNLRLEKAAELLGQDGLTPLDASLSAGFHNLSYFYREFRKKYGVTPGNFRGASAREK</sequence>
<dbReference type="InterPro" id="IPR011051">
    <property type="entry name" value="RmlC_Cupin_sf"/>
</dbReference>
<dbReference type="SUPFAM" id="SSF51182">
    <property type="entry name" value="RmlC-like cupins"/>
    <property type="match status" value="1"/>
</dbReference>
<dbReference type="RefSeq" id="WP_118097683.1">
    <property type="nucleotide sequence ID" value="NZ_QRVL01000009.1"/>
</dbReference>